<organism evidence="2 3">
    <name type="scientific">Lagenidium giganteum</name>
    <dbReference type="NCBI Taxonomy" id="4803"/>
    <lineage>
        <taxon>Eukaryota</taxon>
        <taxon>Sar</taxon>
        <taxon>Stramenopiles</taxon>
        <taxon>Oomycota</taxon>
        <taxon>Peronosporomycetes</taxon>
        <taxon>Pythiales</taxon>
        <taxon>Pythiaceae</taxon>
    </lineage>
</organism>
<dbReference type="EMBL" id="DAKRPA010000047">
    <property type="protein sequence ID" value="DBA01474.1"/>
    <property type="molecule type" value="Genomic_DNA"/>
</dbReference>
<evidence type="ECO:0000256" key="1">
    <source>
        <dbReference type="SAM" id="SignalP"/>
    </source>
</evidence>
<gene>
    <name evidence="2" type="ORF">N0F65_005593</name>
</gene>
<dbReference type="AlphaFoldDB" id="A0AAV2Z7D7"/>
<feature type="signal peptide" evidence="1">
    <location>
        <begin position="1"/>
        <end position="18"/>
    </location>
</feature>
<evidence type="ECO:0000313" key="3">
    <source>
        <dbReference type="Proteomes" id="UP001146120"/>
    </source>
</evidence>
<evidence type="ECO:0008006" key="4">
    <source>
        <dbReference type="Google" id="ProtNLM"/>
    </source>
</evidence>
<name>A0AAV2Z7D7_9STRA</name>
<reference evidence="2" key="2">
    <citation type="journal article" date="2023" name="Microbiol Resour">
        <title>Decontamination and Annotation of the Draft Genome Sequence of the Oomycete Lagenidium giganteum ARSEF 373.</title>
        <authorList>
            <person name="Morgan W.R."/>
            <person name="Tartar A."/>
        </authorList>
    </citation>
    <scope>NUCLEOTIDE SEQUENCE</scope>
    <source>
        <strain evidence="2">ARSEF 373</strain>
    </source>
</reference>
<comment type="caution">
    <text evidence="2">The sequence shown here is derived from an EMBL/GenBank/DDBJ whole genome shotgun (WGS) entry which is preliminary data.</text>
</comment>
<keyword evidence="3" id="KW-1185">Reference proteome</keyword>
<protein>
    <recommendedName>
        <fullName evidence="4">Reverse transcriptase Ty1/copia-type domain-containing protein</fullName>
    </recommendedName>
</protein>
<sequence>MTTAKVIFTFAIIWCVTASHFDVPSAYLNANQDDGFTIHLSIPDGMDFTRENWNYRTRLWSKLLHTKRVQLGFTPCVTGPCLYFKRDAHGTTLVGVYVDDLLVTATRQIACKNCSRPWQT</sequence>
<feature type="chain" id="PRO_5043785906" description="Reverse transcriptase Ty1/copia-type domain-containing protein" evidence="1">
    <location>
        <begin position="19"/>
        <end position="120"/>
    </location>
</feature>
<accession>A0AAV2Z7D7</accession>
<reference evidence="2" key="1">
    <citation type="submission" date="2022-11" db="EMBL/GenBank/DDBJ databases">
        <authorList>
            <person name="Morgan W.R."/>
            <person name="Tartar A."/>
        </authorList>
    </citation>
    <scope>NUCLEOTIDE SEQUENCE</scope>
    <source>
        <strain evidence="2">ARSEF 373</strain>
    </source>
</reference>
<keyword evidence="1" id="KW-0732">Signal</keyword>
<evidence type="ECO:0000313" key="2">
    <source>
        <dbReference type="EMBL" id="DBA01474.1"/>
    </source>
</evidence>
<proteinExistence type="predicted"/>
<dbReference type="Proteomes" id="UP001146120">
    <property type="component" value="Unassembled WGS sequence"/>
</dbReference>